<name>A0A073IRM8_9RHOB</name>
<comment type="caution">
    <text evidence="1">The sequence shown here is derived from an EMBL/GenBank/DDBJ whole genome shotgun (WGS) entry which is preliminary data.</text>
</comment>
<protein>
    <submittedName>
        <fullName evidence="1">Uncharacterized protein</fullName>
    </submittedName>
</protein>
<evidence type="ECO:0000313" key="2">
    <source>
        <dbReference type="Proteomes" id="UP000027734"/>
    </source>
</evidence>
<evidence type="ECO:0000313" key="1">
    <source>
        <dbReference type="EMBL" id="KEJ88017.1"/>
    </source>
</evidence>
<proteinExistence type="predicted"/>
<reference evidence="1 2" key="1">
    <citation type="submission" date="2014-01" db="EMBL/GenBank/DDBJ databases">
        <title>Sulfitobacter donghicola JCM 14565 Genome Sequencing.</title>
        <authorList>
            <person name="Lai Q."/>
            <person name="Hong Z."/>
        </authorList>
    </citation>
    <scope>NUCLEOTIDE SEQUENCE [LARGE SCALE GENOMIC DNA]</scope>
    <source>
        <strain evidence="1 2">JCM 14565</strain>
    </source>
</reference>
<dbReference type="eggNOG" id="ENOG5032Z53">
    <property type="taxonomic scope" value="Bacteria"/>
</dbReference>
<dbReference type="EMBL" id="JAMC01000010">
    <property type="protein sequence ID" value="KEJ88017.1"/>
    <property type="molecule type" value="Genomic_DNA"/>
</dbReference>
<dbReference type="Proteomes" id="UP000027734">
    <property type="component" value="Unassembled WGS sequence"/>
</dbReference>
<gene>
    <name evidence="1" type="ORF">DSW25_03870</name>
</gene>
<keyword evidence="2" id="KW-1185">Reference proteome</keyword>
<sequence length="232" mass="27106">MLILGSTMARMFTKIKVKALRWLLNDYVNAHLASREWHEEQFDYITDTGLAKRLSEEFMSARHIYKMLRAIEAEDWLQRAQVRVQVLMYASIYEAALHHVLFDQNATAPEVIQLTQRNTLKKISIPENSLKELHKHLEHDGREIIPSYHAVVPSDITKVRFDAKANCAFNLGIIDNDLRDDLIEIYAARNAIHIHAEIRKSQKYELNLAKKSYRRMKPFAEQLRTYCNAINT</sequence>
<dbReference type="AlphaFoldDB" id="A0A073IRM8"/>
<organism evidence="1 2">
    <name type="scientific">Sulfitobacter donghicola DSW-25 = KCTC 12864 = JCM 14565</name>
    <dbReference type="NCBI Taxonomy" id="1300350"/>
    <lineage>
        <taxon>Bacteria</taxon>
        <taxon>Pseudomonadati</taxon>
        <taxon>Pseudomonadota</taxon>
        <taxon>Alphaproteobacteria</taxon>
        <taxon>Rhodobacterales</taxon>
        <taxon>Roseobacteraceae</taxon>
        <taxon>Sulfitobacter</taxon>
    </lineage>
</organism>
<accession>A0A073IRM8</accession>